<reference evidence="2" key="1">
    <citation type="journal article" date="2007" name="Science">
        <title>Draft genome of the filarial nematode parasite Brugia malayi.</title>
        <authorList>
            <person name="Ghedin E."/>
            <person name="Wang S."/>
            <person name="Spiro D."/>
            <person name="Caler E."/>
            <person name="Zhao Q."/>
            <person name="Crabtree J."/>
            <person name="Allen J.E."/>
            <person name="Delcher A.L."/>
            <person name="Guiliano D.B."/>
            <person name="Miranda-Saavedra D."/>
            <person name="Angiuoli S.V."/>
            <person name="Creasy T."/>
            <person name="Amedeo P."/>
            <person name="Haas B."/>
            <person name="El-Sayed N.M."/>
            <person name="Wortman J.R."/>
            <person name="Feldblyum T."/>
            <person name="Tallon L."/>
            <person name="Schatz M."/>
            <person name="Shumway M."/>
            <person name="Koo H."/>
            <person name="Salzberg S.L."/>
            <person name="Schobel S."/>
            <person name="Pertea M."/>
            <person name="Pop M."/>
            <person name="White O."/>
            <person name="Barton G.J."/>
            <person name="Carlow C.K."/>
            <person name="Crawford M.J."/>
            <person name="Daub J."/>
            <person name="Dimmic M.W."/>
            <person name="Estes C.F."/>
            <person name="Foster J.M."/>
            <person name="Ganatra M."/>
            <person name="Gregory W.F."/>
            <person name="Johnson N.M."/>
            <person name="Jin J."/>
            <person name="Komuniecki R."/>
            <person name="Korf I."/>
            <person name="Kumar S."/>
            <person name="Laney S."/>
            <person name="Li B.W."/>
            <person name="Li W."/>
            <person name="Lindblom T.H."/>
            <person name="Lustigman S."/>
            <person name="Ma D."/>
            <person name="Maina C.V."/>
            <person name="Martin D.M."/>
            <person name="McCarter J.P."/>
            <person name="McReynolds L."/>
            <person name="Mitreva M."/>
            <person name="Nutman T.B."/>
            <person name="Parkinson J."/>
            <person name="Peregrin-Alvarez J.M."/>
            <person name="Poole C."/>
            <person name="Ren Q."/>
            <person name="Saunders L."/>
            <person name="Sluder A.E."/>
            <person name="Smith K."/>
            <person name="Stanke M."/>
            <person name="Unnasch T.R."/>
            <person name="Ware J."/>
            <person name="Wei A.D."/>
            <person name="Weil G."/>
            <person name="Williams D.J."/>
            <person name="Zhang Y."/>
            <person name="Williams S.A."/>
            <person name="Fraser-Liggett C."/>
            <person name="Slatko B."/>
            <person name="Blaxter M.L."/>
            <person name="Scott A.L."/>
        </authorList>
    </citation>
    <scope>NUCLEOTIDE SEQUENCE</scope>
    <source>
        <strain evidence="2">FR3</strain>
    </source>
</reference>
<evidence type="ECO:0000313" key="3">
    <source>
        <dbReference type="WBParaSite" id="Bm17210.1"/>
    </source>
</evidence>
<dbReference type="KEGG" id="bmy:BM_BM17210"/>
<dbReference type="CTD" id="66058645"/>
<accession>A0A4E9G0R7</accession>
<dbReference type="WBParaSite" id="Bm17210.1">
    <property type="protein sequence ID" value="Bm17210.1"/>
    <property type="gene ID" value="WBGene00268353"/>
</dbReference>
<reference evidence="1" key="2">
    <citation type="submission" date="2019-04" db="EMBL/GenBank/DDBJ databases">
        <authorList>
            <person name="Howe K."/>
            <person name="Paulini M."/>
            <person name="Williams G."/>
        </authorList>
    </citation>
    <scope>NUCLEOTIDE SEQUENCE [LARGE SCALE GENOMIC DNA]</scope>
    <source>
        <strain evidence="1">FR3</strain>
    </source>
</reference>
<name>A0A4E9G0R7_BRUMA</name>
<evidence type="ECO:0000313" key="1">
    <source>
        <dbReference type="EMBL" id="VIP00352.1"/>
    </source>
</evidence>
<proteinExistence type="predicted"/>
<reference evidence="3" key="3">
    <citation type="submission" date="2019-12" db="UniProtKB">
        <authorList>
            <consortium name="WormBaseParasite"/>
        </authorList>
    </citation>
    <scope>IDENTIFICATION</scope>
</reference>
<dbReference type="AlphaFoldDB" id="A0A4E9G0R7"/>
<gene>
    <name evidence="1 3" type="primary">Bm17210</name>
    <name evidence="1" type="ORF">BM_BM17210</name>
</gene>
<protein>
    <submittedName>
        <fullName evidence="1 3">Uncharacterized protein</fullName>
    </submittedName>
</protein>
<sequence length="63" mass="7337">MLFRNYTLLLVYFSRKVAEEFVLLILHCLSKLADNFINLNSFNIHAKFVYSCGDNPWPNIAVV</sequence>
<keyword evidence="2" id="KW-1185">Reference proteome</keyword>
<dbReference type="RefSeq" id="XP_042938942.1">
    <property type="nucleotide sequence ID" value="XM_043083008.1"/>
</dbReference>
<dbReference type="GeneID" id="66058645"/>
<dbReference type="Proteomes" id="UP000006672">
    <property type="component" value="Unassembled WGS sequence"/>
</dbReference>
<accession>A0A5S6PCP1</accession>
<organism evidence="1">
    <name type="scientific">Brugia malayi</name>
    <name type="common">Filarial nematode worm</name>
    <dbReference type="NCBI Taxonomy" id="6279"/>
    <lineage>
        <taxon>Eukaryota</taxon>
        <taxon>Metazoa</taxon>
        <taxon>Ecdysozoa</taxon>
        <taxon>Nematoda</taxon>
        <taxon>Chromadorea</taxon>
        <taxon>Rhabditida</taxon>
        <taxon>Spirurina</taxon>
        <taxon>Spiruromorpha</taxon>
        <taxon>Filarioidea</taxon>
        <taxon>Onchocercidae</taxon>
        <taxon>Brugia</taxon>
    </lineage>
</organism>
<evidence type="ECO:0000313" key="2">
    <source>
        <dbReference type="Proteomes" id="UP000006672"/>
    </source>
</evidence>
<dbReference type="EMBL" id="CAAKNF010000057">
    <property type="protein sequence ID" value="VIP00352.1"/>
    <property type="molecule type" value="Genomic_DNA"/>
</dbReference>